<comment type="caution">
    <text evidence="4">The sequence shown here is derived from an EMBL/GenBank/DDBJ whole genome shotgun (WGS) entry which is preliminary data.</text>
</comment>
<name>A0AAV6ZI97_ENGPU</name>
<evidence type="ECO:0000313" key="4">
    <source>
        <dbReference type="EMBL" id="KAG8547065.1"/>
    </source>
</evidence>
<dbReference type="Gene3D" id="3.90.550.10">
    <property type="entry name" value="Spore Coat Polysaccharide Biosynthesis Protein SpsA, Chain A"/>
    <property type="match status" value="1"/>
</dbReference>
<dbReference type="InterPro" id="IPR029044">
    <property type="entry name" value="Nucleotide-diphossugar_trans"/>
</dbReference>
<dbReference type="Proteomes" id="UP000824782">
    <property type="component" value="Unassembled WGS sequence"/>
</dbReference>
<dbReference type="AlphaFoldDB" id="A0AAV6ZI97"/>
<evidence type="ECO:0000313" key="5">
    <source>
        <dbReference type="Proteomes" id="UP000824782"/>
    </source>
</evidence>
<dbReference type="SUPFAM" id="SSF53448">
    <property type="entry name" value="Nucleotide-diphospho-sugar transferases"/>
    <property type="match status" value="1"/>
</dbReference>
<proteinExistence type="predicted"/>
<dbReference type="GO" id="GO:0004653">
    <property type="term" value="F:polypeptide N-acetylgalactosaminyltransferase activity"/>
    <property type="evidence" value="ECO:0007669"/>
    <property type="project" value="TreeGrafter"/>
</dbReference>
<dbReference type="GO" id="GO:0006493">
    <property type="term" value="P:protein O-linked glycosylation"/>
    <property type="evidence" value="ECO:0007669"/>
    <property type="project" value="TreeGrafter"/>
</dbReference>
<dbReference type="PANTHER" id="PTHR11675:SF18">
    <property type="entry name" value="POLYPEPTIDE N-ACETYLGALACTOSAMINYLTRANSFERASE 12"/>
    <property type="match status" value="1"/>
</dbReference>
<dbReference type="Pfam" id="PF02709">
    <property type="entry name" value="Glyco_transf_7C"/>
    <property type="match status" value="1"/>
</dbReference>
<accession>A0AAV6ZI97</accession>
<gene>
    <name evidence="4" type="ORF">GDO81_029213</name>
</gene>
<dbReference type="EMBL" id="WNYA01000846">
    <property type="protein sequence ID" value="KAG8547065.1"/>
    <property type="molecule type" value="Genomic_DNA"/>
</dbReference>
<sequence length="98" mass="11302">MAGGIFSVNKKYFAYLGSYDAGMSEWGGENIEFSFRIWQCGGTIEVHPCSHVGHVYPRLPPYTRSKAVVNSVRAAEVWMDEYKEFYYHRNPNALLVRF</sequence>
<feature type="domain" description="Galactosyltransferase C-terminal" evidence="3">
    <location>
        <begin position="2"/>
        <end position="55"/>
    </location>
</feature>
<keyword evidence="5" id="KW-1185">Reference proteome</keyword>
<keyword evidence="1" id="KW-0808">Transferase</keyword>
<dbReference type="InterPro" id="IPR027791">
    <property type="entry name" value="Galactosyl_T_C"/>
</dbReference>
<dbReference type="PANTHER" id="PTHR11675">
    <property type="entry name" value="N-ACETYLGALACTOSAMINYLTRANSFERASE"/>
    <property type="match status" value="1"/>
</dbReference>
<dbReference type="GO" id="GO:0005794">
    <property type="term" value="C:Golgi apparatus"/>
    <property type="evidence" value="ECO:0007669"/>
    <property type="project" value="TreeGrafter"/>
</dbReference>
<evidence type="ECO:0000256" key="2">
    <source>
        <dbReference type="ARBA" id="ARBA00023157"/>
    </source>
</evidence>
<protein>
    <recommendedName>
        <fullName evidence="3">Galactosyltransferase C-terminal domain-containing protein</fullName>
    </recommendedName>
</protein>
<organism evidence="4 5">
    <name type="scientific">Engystomops pustulosus</name>
    <name type="common">Tungara frog</name>
    <name type="synonym">Physalaemus pustulosus</name>
    <dbReference type="NCBI Taxonomy" id="76066"/>
    <lineage>
        <taxon>Eukaryota</taxon>
        <taxon>Metazoa</taxon>
        <taxon>Chordata</taxon>
        <taxon>Craniata</taxon>
        <taxon>Vertebrata</taxon>
        <taxon>Euteleostomi</taxon>
        <taxon>Amphibia</taxon>
        <taxon>Batrachia</taxon>
        <taxon>Anura</taxon>
        <taxon>Neobatrachia</taxon>
        <taxon>Hyloidea</taxon>
        <taxon>Leptodactylidae</taxon>
        <taxon>Leiuperinae</taxon>
        <taxon>Engystomops</taxon>
    </lineage>
</organism>
<evidence type="ECO:0000256" key="1">
    <source>
        <dbReference type="ARBA" id="ARBA00022679"/>
    </source>
</evidence>
<evidence type="ECO:0000259" key="3">
    <source>
        <dbReference type="Pfam" id="PF02709"/>
    </source>
</evidence>
<keyword evidence="2" id="KW-1015">Disulfide bond</keyword>
<reference evidence="4" key="1">
    <citation type="thesis" date="2020" institute="ProQuest LLC" country="789 East Eisenhower Parkway, Ann Arbor, MI, USA">
        <title>Comparative Genomics and Chromosome Evolution.</title>
        <authorList>
            <person name="Mudd A.B."/>
        </authorList>
    </citation>
    <scope>NUCLEOTIDE SEQUENCE</scope>
    <source>
        <strain evidence="4">237g6f4</strain>
        <tissue evidence="4">Blood</tissue>
    </source>
</reference>